<name>A0A2V1E2V3_9PLEO</name>
<dbReference type="EMBL" id="KZ805320">
    <property type="protein sequence ID" value="PVI04539.1"/>
    <property type="molecule type" value="Genomic_DNA"/>
</dbReference>
<keyword evidence="2" id="KW-1185">Reference proteome</keyword>
<evidence type="ECO:0000313" key="2">
    <source>
        <dbReference type="Proteomes" id="UP000244855"/>
    </source>
</evidence>
<evidence type="ECO:0000313" key="1">
    <source>
        <dbReference type="EMBL" id="PVI04539.1"/>
    </source>
</evidence>
<sequence>MRCGRALPVLDYSISRFFARARTATGNTSPCLRYCRTCAVGEGRRAHHSNTEPTCVRTLGGTRCKGVGGHGIAMPCVISRVFLVTDRPNTKPRTSSKFHQR</sequence>
<reference evidence="1 2" key="1">
    <citation type="journal article" date="2018" name="Sci. Rep.">
        <title>Comparative genomics provides insights into the lifestyle and reveals functional heterogeneity of dark septate endophytic fungi.</title>
        <authorList>
            <person name="Knapp D.G."/>
            <person name="Nemeth J.B."/>
            <person name="Barry K."/>
            <person name="Hainaut M."/>
            <person name="Henrissat B."/>
            <person name="Johnson J."/>
            <person name="Kuo A."/>
            <person name="Lim J.H.P."/>
            <person name="Lipzen A."/>
            <person name="Nolan M."/>
            <person name="Ohm R.A."/>
            <person name="Tamas L."/>
            <person name="Grigoriev I.V."/>
            <person name="Spatafora J.W."/>
            <person name="Nagy L.G."/>
            <person name="Kovacs G.M."/>
        </authorList>
    </citation>
    <scope>NUCLEOTIDE SEQUENCE [LARGE SCALE GENOMIC DNA]</scope>
    <source>
        <strain evidence="1 2">DSE2036</strain>
    </source>
</reference>
<dbReference type="AlphaFoldDB" id="A0A2V1E2V3"/>
<gene>
    <name evidence="1" type="ORF">DM02DRAFT_167219</name>
</gene>
<dbReference type="Proteomes" id="UP000244855">
    <property type="component" value="Unassembled WGS sequence"/>
</dbReference>
<proteinExistence type="predicted"/>
<organism evidence="1 2">
    <name type="scientific">Periconia macrospinosa</name>
    <dbReference type="NCBI Taxonomy" id="97972"/>
    <lineage>
        <taxon>Eukaryota</taxon>
        <taxon>Fungi</taxon>
        <taxon>Dikarya</taxon>
        <taxon>Ascomycota</taxon>
        <taxon>Pezizomycotina</taxon>
        <taxon>Dothideomycetes</taxon>
        <taxon>Pleosporomycetidae</taxon>
        <taxon>Pleosporales</taxon>
        <taxon>Massarineae</taxon>
        <taxon>Periconiaceae</taxon>
        <taxon>Periconia</taxon>
    </lineage>
</organism>
<protein>
    <submittedName>
        <fullName evidence="1">Uncharacterized protein</fullName>
    </submittedName>
</protein>
<accession>A0A2V1E2V3</accession>